<protein>
    <submittedName>
        <fullName evidence="1">Predicted protein</fullName>
    </submittedName>
</protein>
<dbReference type="AlphaFoldDB" id="B0E0R3"/>
<organism evidence="2">
    <name type="scientific">Laccaria bicolor (strain S238N-H82 / ATCC MYA-4686)</name>
    <name type="common">Bicoloured deceiver</name>
    <name type="synonym">Laccaria laccata var. bicolor</name>
    <dbReference type="NCBI Taxonomy" id="486041"/>
    <lineage>
        <taxon>Eukaryota</taxon>
        <taxon>Fungi</taxon>
        <taxon>Dikarya</taxon>
        <taxon>Basidiomycota</taxon>
        <taxon>Agaricomycotina</taxon>
        <taxon>Agaricomycetes</taxon>
        <taxon>Agaricomycetidae</taxon>
        <taxon>Agaricales</taxon>
        <taxon>Agaricineae</taxon>
        <taxon>Hydnangiaceae</taxon>
        <taxon>Laccaria</taxon>
    </lineage>
</organism>
<dbReference type="RefSeq" id="XP_001889797.1">
    <property type="nucleotide sequence ID" value="XM_001889762.1"/>
</dbReference>
<proteinExistence type="predicted"/>
<dbReference type="KEGG" id="lbc:LACBIDRAFT_316338"/>
<dbReference type="EMBL" id="DS547162">
    <property type="protein sequence ID" value="EDQ99573.1"/>
    <property type="molecule type" value="Genomic_DNA"/>
</dbReference>
<keyword evidence="2" id="KW-1185">Reference proteome</keyword>
<evidence type="ECO:0000313" key="2">
    <source>
        <dbReference type="Proteomes" id="UP000001194"/>
    </source>
</evidence>
<reference evidence="1 2" key="1">
    <citation type="journal article" date="2008" name="Nature">
        <title>The genome of Laccaria bicolor provides insights into mycorrhizal symbiosis.</title>
        <authorList>
            <person name="Martin F."/>
            <person name="Aerts A."/>
            <person name="Ahren D."/>
            <person name="Brun A."/>
            <person name="Danchin E.G.J."/>
            <person name="Duchaussoy F."/>
            <person name="Gibon J."/>
            <person name="Kohler A."/>
            <person name="Lindquist E."/>
            <person name="Pereda V."/>
            <person name="Salamov A."/>
            <person name="Shapiro H.J."/>
            <person name="Wuyts J."/>
            <person name="Blaudez D."/>
            <person name="Buee M."/>
            <person name="Brokstein P."/>
            <person name="Canbaeck B."/>
            <person name="Cohen D."/>
            <person name="Courty P.E."/>
            <person name="Coutinho P.M."/>
            <person name="Delaruelle C."/>
            <person name="Detter J.C."/>
            <person name="Deveau A."/>
            <person name="DiFazio S."/>
            <person name="Duplessis S."/>
            <person name="Fraissinet-Tachet L."/>
            <person name="Lucic E."/>
            <person name="Frey-Klett P."/>
            <person name="Fourrey C."/>
            <person name="Feussner I."/>
            <person name="Gay G."/>
            <person name="Grimwood J."/>
            <person name="Hoegger P.J."/>
            <person name="Jain P."/>
            <person name="Kilaru S."/>
            <person name="Labbe J."/>
            <person name="Lin Y.C."/>
            <person name="Legue V."/>
            <person name="Le Tacon F."/>
            <person name="Marmeisse R."/>
            <person name="Melayah D."/>
            <person name="Montanini B."/>
            <person name="Muratet M."/>
            <person name="Nehls U."/>
            <person name="Niculita-Hirzel H."/>
            <person name="Oudot-Le Secq M.P."/>
            <person name="Peter M."/>
            <person name="Quesneville H."/>
            <person name="Rajashekar B."/>
            <person name="Reich M."/>
            <person name="Rouhier N."/>
            <person name="Schmutz J."/>
            <person name="Yin T."/>
            <person name="Chalot M."/>
            <person name="Henrissat B."/>
            <person name="Kuees U."/>
            <person name="Lucas S."/>
            <person name="Van de Peer Y."/>
            <person name="Podila G.K."/>
            <person name="Polle A."/>
            <person name="Pukkila P.J."/>
            <person name="Richardson P.M."/>
            <person name="Rouze P."/>
            <person name="Sanders I.R."/>
            <person name="Stajich J.E."/>
            <person name="Tunlid A."/>
            <person name="Tuskan G."/>
            <person name="Grigoriev I.V."/>
        </authorList>
    </citation>
    <scope>NUCLEOTIDE SEQUENCE [LARGE SCALE GENOMIC DNA]</scope>
    <source>
        <strain evidence="2">S238N-H82 / ATCC MYA-4686</strain>
    </source>
</reference>
<dbReference type="GeneID" id="6085414"/>
<evidence type="ECO:0000313" key="1">
    <source>
        <dbReference type="EMBL" id="EDQ99573.1"/>
    </source>
</evidence>
<name>B0E0R3_LACBS</name>
<dbReference type="InParanoid" id="B0E0R3"/>
<dbReference type="Proteomes" id="UP000001194">
    <property type="component" value="Unassembled WGS sequence"/>
</dbReference>
<dbReference type="HOGENOM" id="CLU_2306631_0_0_1"/>
<gene>
    <name evidence="1" type="ORF">LACBIDRAFT_316338</name>
</gene>
<sequence>MVQWVVTEEQCTFELLKGYLTSPTSPKPQVQTLLDLPIKIKVKHILTITLPRITSSPAFSLSKAQIVSPSTVEQGQSRLVDGSVHLVFPMTGRVDCQLRC</sequence>
<accession>B0E0R3</accession>